<evidence type="ECO:0000256" key="1">
    <source>
        <dbReference type="ARBA" id="ARBA00004304"/>
    </source>
</evidence>
<evidence type="ECO:0000313" key="9">
    <source>
        <dbReference type="EMBL" id="OQR77595.1"/>
    </source>
</evidence>
<keyword evidence="4 7" id="KW-1133">Transmembrane helix</keyword>
<proteinExistence type="inferred from homology"/>
<dbReference type="InterPro" id="IPR018628">
    <property type="entry name" value="Coa3_CC"/>
</dbReference>
<gene>
    <name evidence="9" type="ORF">BIW11_06984</name>
</gene>
<keyword evidence="6 7" id="KW-0472">Membrane</keyword>
<keyword evidence="7" id="KW-0999">Mitochondrion inner membrane</keyword>
<evidence type="ECO:0000256" key="3">
    <source>
        <dbReference type="ARBA" id="ARBA00022692"/>
    </source>
</evidence>
<accession>A0A1V9XVS1</accession>
<evidence type="ECO:0000256" key="5">
    <source>
        <dbReference type="ARBA" id="ARBA00023128"/>
    </source>
</evidence>
<dbReference type="Pfam" id="PF09813">
    <property type="entry name" value="Coa3_cc"/>
    <property type="match status" value="1"/>
</dbReference>
<dbReference type="STRING" id="418985.A0A1V9XVS1"/>
<comment type="subcellular location">
    <subcellularLocation>
        <location evidence="1">Mitochondrion membrane</location>
        <topology evidence="1">Single-pass membrane protein</topology>
    </subcellularLocation>
</comment>
<dbReference type="InterPro" id="IPR041752">
    <property type="entry name" value="Coa3"/>
</dbReference>
<dbReference type="AlphaFoldDB" id="A0A1V9XVS1"/>
<dbReference type="OrthoDB" id="10018333at2759"/>
<organism evidence="9 10">
    <name type="scientific">Tropilaelaps mercedesae</name>
    <dbReference type="NCBI Taxonomy" id="418985"/>
    <lineage>
        <taxon>Eukaryota</taxon>
        <taxon>Metazoa</taxon>
        <taxon>Ecdysozoa</taxon>
        <taxon>Arthropoda</taxon>
        <taxon>Chelicerata</taxon>
        <taxon>Arachnida</taxon>
        <taxon>Acari</taxon>
        <taxon>Parasitiformes</taxon>
        <taxon>Mesostigmata</taxon>
        <taxon>Gamasina</taxon>
        <taxon>Dermanyssoidea</taxon>
        <taxon>Laelapidae</taxon>
        <taxon>Tropilaelaps</taxon>
    </lineage>
</organism>
<evidence type="ECO:0000256" key="6">
    <source>
        <dbReference type="ARBA" id="ARBA00023136"/>
    </source>
</evidence>
<evidence type="ECO:0000313" key="10">
    <source>
        <dbReference type="Proteomes" id="UP000192247"/>
    </source>
</evidence>
<feature type="transmembrane region" description="Helical" evidence="7">
    <location>
        <begin position="64"/>
        <end position="83"/>
    </location>
</feature>
<evidence type="ECO:0000256" key="4">
    <source>
        <dbReference type="ARBA" id="ARBA00022989"/>
    </source>
</evidence>
<comment type="subunit">
    <text evidence="7">Component of 250-400 kDa complexes called cytochrome oxidase assembly intermediates or COA complexes.</text>
</comment>
<dbReference type="GO" id="GO:0005743">
    <property type="term" value="C:mitochondrial inner membrane"/>
    <property type="evidence" value="ECO:0007669"/>
    <property type="project" value="UniProtKB-UniRule"/>
</dbReference>
<dbReference type="Proteomes" id="UP000192247">
    <property type="component" value="Unassembled WGS sequence"/>
</dbReference>
<dbReference type="PANTHER" id="PTHR15642:SF3">
    <property type="entry name" value="CYTOCHROME C OXIDASE ASSEMBLY FACTOR 3 HOMOLOG, MITOCHONDRIAL"/>
    <property type="match status" value="1"/>
</dbReference>
<dbReference type="PANTHER" id="PTHR15642">
    <property type="entry name" value="CYTOCHROME C OXIDASE ASSEMBLY FACTOR 3, MITOCHONDRIAL"/>
    <property type="match status" value="1"/>
</dbReference>
<keyword evidence="5 7" id="KW-0496">Mitochondrion</keyword>
<dbReference type="InParanoid" id="A0A1V9XVS1"/>
<evidence type="ECO:0000256" key="7">
    <source>
        <dbReference type="RuleBase" id="RU367056"/>
    </source>
</evidence>
<keyword evidence="3 7" id="KW-0812">Transmembrane</keyword>
<keyword evidence="10" id="KW-1185">Reference proteome</keyword>
<comment type="caution">
    <text evidence="9">The sequence shown here is derived from an EMBL/GenBank/DDBJ whole genome shotgun (WGS) entry which is preliminary data.</text>
</comment>
<feature type="domain" description="Cytochrome c oxidase assembly factor 3 mitochondrial coiled-coil" evidence="8">
    <location>
        <begin position="47"/>
        <end position="95"/>
    </location>
</feature>
<dbReference type="GO" id="GO:0033617">
    <property type="term" value="P:mitochondrial respiratory chain complex IV assembly"/>
    <property type="evidence" value="ECO:0007669"/>
    <property type="project" value="UniProtKB-UniRule"/>
</dbReference>
<dbReference type="FunCoup" id="A0A1V9XVS1">
    <property type="interactions" value="259"/>
</dbReference>
<sequence length="95" mass="11004">MVFISPLLAFMSRRAYSTSEMMPKVDFSKESIQPEQRGYIKQLERLNLERVQNLKKMRSKNNRLSLCLGVGVIGIYAYTLYAVNQEDLLDDLDNP</sequence>
<evidence type="ECO:0000256" key="2">
    <source>
        <dbReference type="ARBA" id="ARBA00007035"/>
    </source>
</evidence>
<evidence type="ECO:0000259" key="8">
    <source>
        <dbReference type="Pfam" id="PF09813"/>
    </source>
</evidence>
<dbReference type="EMBL" id="MNPL01003354">
    <property type="protein sequence ID" value="OQR77595.1"/>
    <property type="molecule type" value="Genomic_DNA"/>
</dbReference>
<protein>
    <recommendedName>
        <fullName evidence="7">Cytochrome c oxidase assembly factor 3</fullName>
    </recommendedName>
</protein>
<reference evidence="9 10" key="1">
    <citation type="journal article" date="2017" name="Gigascience">
        <title>Draft genome of the honey bee ectoparasitic mite, Tropilaelaps mercedesae, is shaped by the parasitic life history.</title>
        <authorList>
            <person name="Dong X."/>
            <person name="Armstrong S.D."/>
            <person name="Xia D."/>
            <person name="Makepeace B.L."/>
            <person name="Darby A.C."/>
            <person name="Kadowaki T."/>
        </authorList>
    </citation>
    <scope>NUCLEOTIDE SEQUENCE [LARGE SCALE GENOMIC DNA]</scope>
    <source>
        <strain evidence="9">Wuxi-XJTLU</strain>
    </source>
</reference>
<comment type="similarity">
    <text evidence="2 7">Belongs to the COA3 family.</text>
</comment>
<name>A0A1V9XVS1_9ACAR</name>
<comment type="function">
    <text evidence="7">Required for assembly of cytochrome c oxidase (complex IV).</text>
</comment>